<dbReference type="InterPro" id="IPR022645">
    <property type="entry name" value="SecD/SecF_bac"/>
</dbReference>
<dbReference type="Gene3D" id="3.30.70.3400">
    <property type="match status" value="1"/>
</dbReference>
<dbReference type="Gene3D" id="3.30.1360.200">
    <property type="match status" value="1"/>
</dbReference>
<dbReference type="NCBIfam" id="TIGR01129">
    <property type="entry name" value="secD"/>
    <property type="match status" value="1"/>
</dbReference>
<feature type="transmembrane region" description="Helical" evidence="9">
    <location>
        <begin position="681"/>
        <end position="707"/>
    </location>
</feature>
<feature type="transmembrane region" description="Helical" evidence="9">
    <location>
        <begin position="300"/>
        <end position="322"/>
    </location>
</feature>
<dbReference type="InterPro" id="IPR048634">
    <property type="entry name" value="SecD_SecF_C"/>
</dbReference>
<evidence type="ECO:0000256" key="4">
    <source>
        <dbReference type="ARBA" id="ARBA00022692"/>
    </source>
</evidence>
<evidence type="ECO:0000259" key="12">
    <source>
        <dbReference type="Pfam" id="PF21760"/>
    </source>
</evidence>
<dbReference type="SUPFAM" id="SSF82866">
    <property type="entry name" value="Multidrug efflux transporter AcrB transmembrane domain"/>
    <property type="match status" value="2"/>
</dbReference>
<evidence type="ECO:0000256" key="10">
    <source>
        <dbReference type="HAMAP-Rule" id="MF_01464"/>
    </source>
</evidence>
<dbReference type="AlphaFoldDB" id="A0A1E3AMY0"/>
<feature type="domain" description="SecDF P1 head subdomain" evidence="13">
    <location>
        <begin position="125"/>
        <end position="225"/>
    </location>
</feature>
<feature type="domain" description="Protein export membrane protein SecD/SecF C-terminal" evidence="11">
    <location>
        <begin position="526"/>
        <end position="709"/>
    </location>
</feature>
<dbReference type="Proteomes" id="UP000095003">
    <property type="component" value="Unassembled WGS sequence"/>
</dbReference>
<feature type="transmembrane region" description="Helical" evidence="9">
    <location>
        <begin position="605"/>
        <end position="626"/>
    </location>
</feature>
<comment type="caution">
    <text evidence="14">The sequence shown here is derived from an EMBL/GenBank/DDBJ whole genome shotgun (WGS) entry which is preliminary data.</text>
</comment>
<dbReference type="InterPro" id="IPR048631">
    <property type="entry name" value="SecD_1st"/>
</dbReference>
<evidence type="ECO:0000256" key="9">
    <source>
        <dbReference type="HAMAP-Rule" id="MF_01463"/>
    </source>
</evidence>
<keyword evidence="8 9" id="KW-0472">Membrane</keyword>
<comment type="caution">
    <text evidence="9">Lacks conserved residue(s) required for the propagation of feature annotation.</text>
</comment>
<feature type="transmembrane region" description="Helical" evidence="9">
    <location>
        <begin position="657"/>
        <end position="675"/>
    </location>
</feature>
<dbReference type="GO" id="GO:0005886">
    <property type="term" value="C:plasma membrane"/>
    <property type="evidence" value="ECO:0007669"/>
    <property type="project" value="UniProtKB-SubCell"/>
</dbReference>
<reference evidence="14 15" key="1">
    <citation type="submission" date="2016-07" db="EMBL/GenBank/DDBJ databases">
        <title>Characterization of isolates of Eisenbergiella tayi derived from blood cultures, using whole genome sequencing.</title>
        <authorList>
            <person name="Burdz T."/>
            <person name="Wiebe D."/>
            <person name="Huynh C."/>
            <person name="Bernard K."/>
        </authorList>
    </citation>
    <scope>NUCLEOTIDE SEQUENCE [LARGE SCALE GENOMIC DNA]</scope>
    <source>
        <strain evidence="14 15">NML 120489</strain>
    </source>
</reference>
<keyword evidence="2 9" id="KW-0813">Transport</keyword>
<dbReference type="GO" id="GO:0015450">
    <property type="term" value="F:protein-transporting ATPase activity"/>
    <property type="evidence" value="ECO:0007669"/>
    <property type="project" value="InterPro"/>
</dbReference>
<keyword evidence="7 9" id="KW-0811">Translocation</keyword>
<comment type="subunit">
    <text evidence="10">Forms a complex with SecD. Part of the essential Sec protein translocation apparatus which comprises SecA, SecYEG and auxiliary proteins SecDF. Other proteins may also be involved.</text>
</comment>
<keyword evidence="3 9" id="KW-1003">Cell membrane</keyword>
<evidence type="ECO:0000256" key="8">
    <source>
        <dbReference type="ARBA" id="ARBA00023136"/>
    </source>
</evidence>
<evidence type="ECO:0000256" key="2">
    <source>
        <dbReference type="ARBA" id="ARBA00022448"/>
    </source>
</evidence>
<dbReference type="EMBL" id="MCGI01000004">
    <property type="protein sequence ID" value="ODM10048.1"/>
    <property type="molecule type" value="Genomic_DNA"/>
</dbReference>
<dbReference type="GeneID" id="93302365"/>
<feature type="transmembrane region" description="Helical" evidence="9">
    <location>
        <begin position="343"/>
        <end position="364"/>
    </location>
</feature>
<evidence type="ECO:0000259" key="11">
    <source>
        <dbReference type="Pfam" id="PF02355"/>
    </source>
</evidence>
<keyword evidence="5 9" id="KW-0653">Protein transport</keyword>
<keyword evidence="4 9" id="KW-0812">Transmembrane</keyword>
<evidence type="ECO:0000256" key="1">
    <source>
        <dbReference type="ARBA" id="ARBA00004651"/>
    </source>
</evidence>
<dbReference type="GO" id="GO:0006605">
    <property type="term" value="P:protein targeting"/>
    <property type="evidence" value="ECO:0007669"/>
    <property type="project" value="UniProtKB-UniRule"/>
</dbReference>
<feature type="domain" description="Protein export membrane protein SecD/SecF C-terminal" evidence="11">
    <location>
        <begin position="227"/>
        <end position="395"/>
    </location>
</feature>
<comment type="subunit">
    <text evidence="9">Forms a complex with SecF. Part of the essential Sec protein translocation apparatus which comprises SecA, SecYEG and auxiliary proteins SecDF. Other proteins may also be involved.</text>
</comment>
<dbReference type="InterPro" id="IPR005665">
    <property type="entry name" value="SecF_bac"/>
</dbReference>
<feature type="transmembrane region" description="Helical" evidence="9">
    <location>
        <begin position="425"/>
        <end position="444"/>
    </location>
</feature>
<evidence type="ECO:0000256" key="3">
    <source>
        <dbReference type="ARBA" id="ARBA00022475"/>
    </source>
</evidence>
<organism evidence="14 15">
    <name type="scientific">Eisenbergiella tayi</name>
    <dbReference type="NCBI Taxonomy" id="1432052"/>
    <lineage>
        <taxon>Bacteria</taxon>
        <taxon>Bacillati</taxon>
        <taxon>Bacillota</taxon>
        <taxon>Clostridia</taxon>
        <taxon>Lachnospirales</taxon>
        <taxon>Lachnospiraceae</taxon>
        <taxon>Eisenbergiella</taxon>
    </lineage>
</organism>
<comment type="similarity">
    <text evidence="9">Belongs to the SecD/SecF family. SecD subfamily.</text>
</comment>
<evidence type="ECO:0000256" key="5">
    <source>
        <dbReference type="ARBA" id="ARBA00022927"/>
    </source>
</evidence>
<dbReference type="Gene3D" id="1.20.1640.10">
    <property type="entry name" value="Multidrug efflux transporter AcrB transmembrane domain"/>
    <property type="match status" value="2"/>
</dbReference>
<comment type="function">
    <text evidence="9">Part of the Sec protein translocase complex. Interacts with the SecYEG preprotein conducting channel. SecDF uses the proton motive force (PMF) to complete protein translocation after the ATP-dependent function of SecA.</text>
</comment>
<evidence type="ECO:0000256" key="6">
    <source>
        <dbReference type="ARBA" id="ARBA00022989"/>
    </source>
</evidence>
<dbReference type="InterPro" id="IPR005791">
    <property type="entry name" value="SecD"/>
</dbReference>
<dbReference type="InterPro" id="IPR022813">
    <property type="entry name" value="SecD/SecF_arch_bac"/>
</dbReference>
<feature type="transmembrane region" description="Helical" evidence="9">
    <location>
        <begin position="376"/>
        <end position="404"/>
    </location>
</feature>
<comment type="subcellular location">
    <subcellularLocation>
        <location evidence="1 9">Cell membrane</location>
        <topology evidence="1 9">Multi-pass membrane protein</topology>
    </subcellularLocation>
</comment>
<dbReference type="Pfam" id="PF22599">
    <property type="entry name" value="SecDF_P1_head"/>
    <property type="match status" value="1"/>
</dbReference>
<protein>
    <recommendedName>
        <fullName evidence="9 10">Multifunctional fusion protein</fullName>
    </recommendedName>
    <domain>
        <recommendedName>
            <fullName evidence="9">Protein translocase subunit SecD</fullName>
        </recommendedName>
    </domain>
    <domain>
        <recommendedName>
            <fullName evidence="10">Protein-export membrane protein SecF</fullName>
        </recommendedName>
    </domain>
</protein>
<keyword evidence="6 9" id="KW-1133">Transmembrane helix</keyword>
<dbReference type="NCBIfam" id="TIGR00916">
    <property type="entry name" value="2A0604s01"/>
    <property type="match status" value="2"/>
</dbReference>
<feature type="transmembrane region" description="Helical" evidence="9">
    <location>
        <begin position="249"/>
        <end position="269"/>
    </location>
</feature>
<dbReference type="GO" id="GO:0065002">
    <property type="term" value="P:intracellular protein transmembrane transport"/>
    <property type="evidence" value="ECO:0007669"/>
    <property type="project" value="UniProtKB-UniRule"/>
</dbReference>
<dbReference type="HAMAP" id="MF_01463_B">
    <property type="entry name" value="SecD_B"/>
    <property type="match status" value="1"/>
</dbReference>
<evidence type="ECO:0000259" key="13">
    <source>
        <dbReference type="Pfam" id="PF22599"/>
    </source>
</evidence>
<evidence type="ECO:0000256" key="7">
    <source>
        <dbReference type="ARBA" id="ARBA00023010"/>
    </source>
</evidence>
<dbReference type="InterPro" id="IPR055344">
    <property type="entry name" value="SecD_SecF_C_bact"/>
</dbReference>
<dbReference type="PANTHER" id="PTHR30081">
    <property type="entry name" value="PROTEIN-EXPORT MEMBRANE PROTEIN SEC"/>
    <property type="match status" value="1"/>
</dbReference>
<dbReference type="PRINTS" id="PR01755">
    <property type="entry name" value="SECFTRNLCASE"/>
</dbReference>
<sequence length="725" mass="77550">MNKKKGILTLIAFIVILAGLGYVSVFGVGENKSGSASRVKQGLDLAGGVSITYQVVGEEEPSSADMSDTIYKLQKRVENYSTEAQVYQEGSDRINIEIPGVSDANAVLEELGKPGSLSFQDSAGNVVLEGTDVSDAQAGYQTNSLGNQEPVVQLTLTENGKIKFAEATKKAAPTRDIIYIIYDGSVVSAPAVQSEITDGSAVITGMGSFEEAETLASTIRIGGLKLQLEELRSNVVGAQLGSEAINRSLTAGAIGMAIVMVFMIAVYWIPGVASSLALCMYVVLMILLLNGFEITLTLPGIAGIILSIGMAVDANVIIFARIREEIATGKTVKSSIKIGFQKALSAILDGNITTLIAAAVLGFMGSGTIKGFAQTLALGIVISMFTALVVTRLILNAFYAVGLQSEKLFGRARDRKPVNFLSRKAVFFTISIVLIVAGFVFMGVNKGRTGQILNYSLEFMGGTSTNVSFNENLSIEDIDANVVPMIEKITGDGNVQTQKVQGSNEVIFKTRTLNVDEREELNKVMEENFGVDKEKITAETISSTISGEMRREAVIAVVIATVCMLIYIWFRFKDIRFGASAVAALIHDVLVVLAFYAAVRVSVGSTFIACMLTIVGYSINATIVIFDRIRENIGLEGKSDLSGLVNKSITQTLTRSIFTSLTTFIMVAVLYILGVSSIREFALPLMVGIICGTYSSVCITGALWFVLRTKIKGKTKGAAVKAKSR</sequence>
<dbReference type="InterPro" id="IPR054384">
    <property type="entry name" value="SecDF_P1_head"/>
</dbReference>
<proteinExistence type="inferred from homology"/>
<dbReference type="Pfam" id="PF02355">
    <property type="entry name" value="SecD_SecF_C"/>
    <property type="match status" value="2"/>
</dbReference>
<dbReference type="RefSeq" id="WP_069158375.1">
    <property type="nucleotide sequence ID" value="NZ_DBFYTC010000189.1"/>
</dbReference>
<feature type="transmembrane region" description="Helical" evidence="9">
    <location>
        <begin position="276"/>
        <end position="294"/>
    </location>
</feature>
<name>A0A1E3AMY0_9FIRM</name>
<feature type="transmembrane region" description="Helical" evidence="9">
    <location>
        <begin position="577"/>
        <end position="599"/>
    </location>
</feature>
<dbReference type="PANTHER" id="PTHR30081:SF1">
    <property type="entry name" value="PROTEIN TRANSLOCASE SUBUNIT SECD"/>
    <property type="match status" value="1"/>
</dbReference>
<dbReference type="GO" id="GO:0043952">
    <property type="term" value="P:protein transport by the Sec complex"/>
    <property type="evidence" value="ECO:0007669"/>
    <property type="project" value="UniProtKB-UniRule"/>
</dbReference>
<accession>A0A1E3AMY0</accession>
<evidence type="ECO:0000313" key="15">
    <source>
        <dbReference type="Proteomes" id="UP000095003"/>
    </source>
</evidence>
<evidence type="ECO:0000313" key="14">
    <source>
        <dbReference type="EMBL" id="ODM10048.1"/>
    </source>
</evidence>
<dbReference type="NCBIfam" id="TIGR00966">
    <property type="entry name" value="transloc_SecF"/>
    <property type="match status" value="1"/>
</dbReference>
<dbReference type="HAMAP" id="MF_01464_B">
    <property type="entry name" value="SecF_B"/>
    <property type="match status" value="1"/>
</dbReference>
<feature type="transmembrane region" description="Helical" evidence="9">
    <location>
        <begin position="7"/>
        <end position="28"/>
    </location>
</feature>
<gene>
    <name evidence="9 14" type="primary">secD</name>
    <name evidence="10" type="synonym">secF</name>
    <name evidence="14" type="ORF">BEH84_04417</name>
</gene>
<comment type="similarity">
    <text evidence="10">Belongs to the SecD/SecF family. SecF subfamily.</text>
</comment>
<feature type="transmembrane region" description="Helical" evidence="9">
    <location>
        <begin position="553"/>
        <end position="570"/>
    </location>
</feature>
<dbReference type="PATRIC" id="fig|1432052.3.peg.4895"/>
<feature type="domain" description="Protein translocase subunit SecDF P1" evidence="12">
    <location>
        <begin position="67"/>
        <end position="122"/>
    </location>
</feature>
<dbReference type="Pfam" id="PF21760">
    <property type="entry name" value="SecD_1st"/>
    <property type="match status" value="1"/>
</dbReference>